<sequence length="107" mass="11989">MHELHYLLDCPHTHTSQKTGGRYKPCPALISIGESLGRHSLSWGSCFTGSPPHHHHHPRQPLIPLKSTHKISWCPDQEATNTSSHRKTRKGRGSFVPATKGKLTQTR</sequence>
<accession>G0V012</accession>
<gene>
    <name evidence="2" type="ORF">TCIL3000_11_3810</name>
</gene>
<proteinExistence type="predicted"/>
<dbReference type="EMBL" id="HE575324">
    <property type="protein sequence ID" value="CCC94981.1"/>
    <property type="molecule type" value="Genomic_DNA"/>
</dbReference>
<evidence type="ECO:0000313" key="2">
    <source>
        <dbReference type="EMBL" id="CCC94981.1"/>
    </source>
</evidence>
<organism evidence="2">
    <name type="scientific">Trypanosoma congolense (strain IL3000)</name>
    <dbReference type="NCBI Taxonomy" id="1068625"/>
    <lineage>
        <taxon>Eukaryota</taxon>
        <taxon>Discoba</taxon>
        <taxon>Euglenozoa</taxon>
        <taxon>Kinetoplastea</taxon>
        <taxon>Metakinetoplastina</taxon>
        <taxon>Trypanosomatida</taxon>
        <taxon>Trypanosomatidae</taxon>
        <taxon>Trypanosoma</taxon>
        <taxon>Nannomonas</taxon>
    </lineage>
</organism>
<evidence type="ECO:0000256" key="1">
    <source>
        <dbReference type="SAM" id="MobiDB-lite"/>
    </source>
</evidence>
<name>G0V012_TRYCI</name>
<feature type="region of interest" description="Disordered" evidence="1">
    <location>
        <begin position="47"/>
        <end position="107"/>
    </location>
</feature>
<reference evidence="2" key="1">
    <citation type="journal article" date="2012" name="Proc. Natl. Acad. Sci. U.S.A.">
        <title>Antigenic diversity is generated by distinct evolutionary mechanisms in African trypanosome species.</title>
        <authorList>
            <person name="Jackson A.P."/>
            <person name="Berry A."/>
            <person name="Aslett M."/>
            <person name="Allison H.C."/>
            <person name="Burton P."/>
            <person name="Vavrova-Anderson J."/>
            <person name="Brown R."/>
            <person name="Browne H."/>
            <person name="Corton N."/>
            <person name="Hauser H."/>
            <person name="Gamble J."/>
            <person name="Gilderthorp R."/>
            <person name="Marcello L."/>
            <person name="McQuillan J."/>
            <person name="Otto T.D."/>
            <person name="Quail M.A."/>
            <person name="Sanders M.J."/>
            <person name="van Tonder A."/>
            <person name="Ginger M.L."/>
            <person name="Field M.C."/>
            <person name="Barry J.D."/>
            <person name="Hertz-Fowler C."/>
            <person name="Berriman M."/>
        </authorList>
    </citation>
    <scope>NUCLEOTIDE SEQUENCE</scope>
    <source>
        <strain evidence="2">IL3000</strain>
    </source>
</reference>
<dbReference type="AlphaFoldDB" id="G0V012"/>
<protein>
    <submittedName>
        <fullName evidence="2">Uncharacterized protein</fullName>
    </submittedName>
</protein>